<proteinExistence type="predicted"/>
<sequence length="599" mass="64395">GVVGQDPILLLPCNERRPAGSTGPCSRRRRPASRLGTPPEPKLKDLPRLYWTHNNLTVMDVTPLWNHSSDALLYAHHPSHMVDLNKTQNPDGFSHCHELGRQAPHFLVNGVSWGNLDAKGSIPRKPDSCSVQGKSGCHYIIDLEKPATLDCGVQGKSGCHYIIDLEKPATLDDEDADYANHNGGLSDNSQCVPLDSSSLMRGCLCTDQSAPYVTSGSVGSSDTPDSHSPAITKNTASGRMFIDLNVAQEDDFNFCPDPSKLVCSTSTGSATRQSGGFCNNSSKTFLKGSESSIGSSKGSSGTVATTITVPDSSREVLAAGVFRDFQSHKPFFMETSTPLPRKNTRHLMISRLESQGCMEMEVPRKEFSVRSSGENNSYSGLTKLGGGQVTNLMGQVQAAVVVHRDNQEETITVISDHKVEGFDLNVAVESTDFPANFESSYLRQHVNNDGRHCLAQNEAQQNIAPIECPVVRNQNMAVKSTDGEDVQSPVSGIAINRSVVIPETPQGRDYACPRSRSSCNAASVAPEAVSFDETEMGEFEKSAATAAETLVSMFASNSAWLTDGPGSNGETYAEDATQEPAPSLNSFEESILSLGGDER</sequence>
<evidence type="ECO:0000256" key="1">
    <source>
        <dbReference type="SAM" id="MobiDB-lite"/>
    </source>
</evidence>
<accession>A0A811SLN3</accession>
<dbReference type="Proteomes" id="UP000604825">
    <property type="component" value="Unassembled WGS sequence"/>
</dbReference>
<keyword evidence="3" id="KW-1185">Reference proteome</keyword>
<evidence type="ECO:0000313" key="2">
    <source>
        <dbReference type="EMBL" id="CAD6343709.1"/>
    </source>
</evidence>
<feature type="region of interest" description="Disordered" evidence="1">
    <location>
        <begin position="13"/>
        <end position="41"/>
    </location>
</feature>
<organism evidence="2 3">
    <name type="scientific">Miscanthus lutarioriparius</name>
    <dbReference type="NCBI Taxonomy" id="422564"/>
    <lineage>
        <taxon>Eukaryota</taxon>
        <taxon>Viridiplantae</taxon>
        <taxon>Streptophyta</taxon>
        <taxon>Embryophyta</taxon>
        <taxon>Tracheophyta</taxon>
        <taxon>Spermatophyta</taxon>
        <taxon>Magnoliopsida</taxon>
        <taxon>Liliopsida</taxon>
        <taxon>Poales</taxon>
        <taxon>Poaceae</taxon>
        <taxon>PACMAD clade</taxon>
        <taxon>Panicoideae</taxon>
        <taxon>Andropogonodae</taxon>
        <taxon>Andropogoneae</taxon>
        <taxon>Saccharinae</taxon>
        <taxon>Miscanthus</taxon>
    </lineage>
</organism>
<reference evidence="2" key="1">
    <citation type="submission" date="2020-10" db="EMBL/GenBank/DDBJ databases">
        <authorList>
            <person name="Han B."/>
            <person name="Lu T."/>
            <person name="Zhao Q."/>
            <person name="Huang X."/>
            <person name="Zhao Y."/>
        </authorList>
    </citation>
    <scope>NUCLEOTIDE SEQUENCE</scope>
</reference>
<name>A0A811SLN3_9POAL</name>
<feature type="region of interest" description="Disordered" evidence="1">
    <location>
        <begin position="559"/>
        <end position="599"/>
    </location>
</feature>
<dbReference type="OrthoDB" id="786875at2759"/>
<gene>
    <name evidence="2" type="ORF">NCGR_LOCUS67807</name>
</gene>
<protein>
    <submittedName>
        <fullName evidence="2">Uncharacterized protein</fullName>
    </submittedName>
</protein>
<comment type="caution">
    <text evidence="2">The sequence shown here is derived from an EMBL/GenBank/DDBJ whole genome shotgun (WGS) entry which is preliminary data.</text>
</comment>
<dbReference type="AlphaFoldDB" id="A0A811SLN3"/>
<evidence type="ECO:0000313" key="3">
    <source>
        <dbReference type="Proteomes" id="UP000604825"/>
    </source>
</evidence>
<feature type="non-terminal residue" evidence="2">
    <location>
        <position position="599"/>
    </location>
</feature>
<dbReference type="EMBL" id="CAJGYO010000822">
    <property type="protein sequence ID" value="CAD6343709.1"/>
    <property type="molecule type" value="Genomic_DNA"/>
</dbReference>